<gene>
    <name evidence="4" type="ORF">URODEC1_LOCUS69861</name>
</gene>
<dbReference type="Pfam" id="PF00931">
    <property type="entry name" value="NB-ARC"/>
    <property type="match status" value="1"/>
</dbReference>
<dbReference type="Gene3D" id="3.80.10.10">
    <property type="entry name" value="Ribonuclease Inhibitor"/>
    <property type="match status" value="1"/>
</dbReference>
<keyword evidence="5" id="KW-1185">Reference proteome</keyword>
<organism evidence="4 5">
    <name type="scientific">Urochloa decumbens</name>
    <dbReference type="NCBI Taxonomy" id="240449"/>
    <lineage>
        <taxon>Eukaryota</taxon>
        <taxon>Viridiplantae</taxon>
        <taxon>Streptophyta</taxon>
        <taxon>Embryophyta</taxon>
        <taxon>Tracheophyta</taxon>
        <taxon>Spermatophyta</taxon>
        <taxon>Magnoliopsida</taxon>
        <taxon>Liliopsida</taxon>
        <taxon>Poales</taxon>
        <taxon>Poaceae</taxon>
        <taxon>PACMAD clade</taxon>
        <taxon>Panicoideae</taxon>
        <taxon>Panicodae</taxon>
        <taxon>Paniceae</taxon>
        <taxon>Melinidinae</taxon>
        <taxon>Urochloa</taxon>
    </lineage>
</organism>
<evidence type="ECO:0008006" key="6">
    <source>
        <dbReference type="Google" id="ProtNLM"/>
    </source>
</evidence>
<name>A0ABC9BWY3_9POAL</name>
<dbReference type="SUPFAM" id="SSF52058">
    <property type="entry name" value="L domain-like"/>
    <property type="match status" value="1"/>
</dbReference>
<dbReference type="PANTHER" id="PTHR33463">
    <property type="entry name" value="NB-ARC DOMAIN-CONTAINING PROTEIN-RELATED"/>
    <property type="match status" value="1"/>
</dbReference>
<accession>A0ABC9BWY3</accession>
<evidence type="ECO:0000313" key="5">
    <source>
        <dbReference type="Proteomes" id="UP001497457"/>
    </source>
</evidence>
<reference evidence="4 5" key="2">
    <citation type="submission" date="2024-10" db="EMBL/GenBank/DDBJ databases">
        <authorList>
            <person name="Ryan C."/>
        </authorList>
    </citation>
    <scope>NUCLEOTIDE SEQUENCE [LARGE SCALE GENOMIC DNA]</scope>
</reference>
<evidence type="ECO:0000313" key="4">
    <source>
        <dbReference type="EMBL" id="CAL5010149.1"/>
    </source>
</evidence>
<dbReference type="Pfam" id="PF23247">
    <property type="entry name" value="LRR_RPS2"/>
    <property type="match status" value="1"/>
</dbReference>
<feature type="domain" description="Disease resistance protein At4g27190-like leucine-rich repeats" evidence="3">
    <location>
        <begin position="863"/>
        <end position="973"/>
    </location>
</feature>
<dbReference type="InterPro" id="IPR057135">
    <property type="entry name" value="At4g27190-like_LRR"/>
</dbReference>
<comment type="similarity">
    <text evidence="1">Belongs to the disease resistance NB-LRR family.</text>
</comment>
<feature type="domain" description="NB-ARC" evidence="2">
    <location>
        <begin position="4"/>
        <end position="129"/>
    </location>
</feature>
<dbReference type="InterPro" id="IPR050905">
    <property type="entry name" value="Plant_NBS-LRR"/>
</dbReference>
<reference evidence="5" key="1">
    <citation type="submission" date="2024-06" db="EMBL/GenBank/DDBJ databases">
        <authorList>
            <person name="Ryan C."/>
        </authorList>
    </citation>
    <scope>NUCLEOTIDE SEQUENCE [LARGE SCALE GENOMIC DNA]</scope>
</reference>
<dbReference type="Proteomes" id="UP001497457">
    <property type="component" value="Chromosome 28b"/>
</dbReference>
<dbReference type="InterPro" id="IPR002182">
    <property type="entry name" value="NB-ARC"/>
</dbReference>
<evidence type="ECO:0000259" key="2">
    <source>
        <dbReference type="Pfam" id="PF00931"/>
    </source>
</evidence>
<dbReference type="AlphaFoldDB" id="A0ABC9BWY3"/>
<sequence length="1029" mass="118027">MDVETAIEQIVPYLEDTSNDAPRVIYYNGWRGLGASTILRAIAEHPPPSLWEKFDKIIHIDCSRWTSRRSLQRVIVDKLNLTQMVAADFDKQDYEDDFNGIDQGSRGEIGGIATVIARYLAQYRFLVVFHNGSDDMVDLTSCGIPPPELFHCMVLWCFSGRLRFIDTKSLQAKHSSECFIETSGHDMQGTAQLAEEAREISFYIDKLGFGVTPEIVKECYIYLLSLKRQSGNMIDYKWTTHASGYWVCEGIIQGGHDNRAWELAHALQQHITLEDDLSFYMATMFGANKLKISTKQWICNTFPYLGEVPPGTTSLFFEPKEPEWWGRPIGSSLSSVMFHQAGQLRVLKLWRCSFSFSSPPFHCCSNLRFLGLVSCADEKKLGEEETSTLAVEIFQRLWVLDVCRTNWQLSFPVETEEQEQVAADIREVHIDKGRIWRSNLAWKRMPNLHRLRVVEPTSPWETGKEDEFMGMVKLEFLDLSGNSTIQVLPSLSGATCLTALVLDGCVRLEHVGPQGLPPSLESFRFDAGSEGDHENKARISRISLAGCSRLTDFKLCGSLRNLGELDLSQTAVKMLNLEKVVQLGNLQRLLFMGCEQLRSISWPHLIFMYQLRLLCIDTRAGREMARKLSCDSSRVYQGAFVAVADMSFLRNLDGLFSHIFSNNLKLNLCWSSLYGRSCHKEKMGHPYYYSTGLLAAGSPLPKSLAYHDISIEQIATKIDDFSNAKQFQPLDFHMEIGEGISDVTTDTVSERGRSAIRFFMDKVESLHVHDSSSITTVVPEHILTLPNEYGPIMNGLKWCRVERCPMLDTVFATDKHFKGFSELEIFWASRLLMARSIWSRPRNPRFRRPTADTSDDYFLRFITSFKKLWAIHLHSCPRLRYVLDLSWHYDLSKQLEALHILCCGDLRHIFTVEQEFLKETAASRETRGMLEFPKLKNLYLHDLPSLKLICEAKMFAPNLETIYVRGCWGLRRLPATDTRRRLPVAVDCEKDWWDNLEWDGMESGHHPSLFETRHSKYYKKRHLRSTVLR</sequence>
<protein>
    <recommendedName>
        <fullName evidence="6">NB-ARC domain-containing protein</fullName>
    </recommendedName>
</protein>
<proteinExistence type="inferred from homology"/>
<evidence type="ECO:0000256" key="1">
    <source>
        <dbReference type="ARBA" id="ARBA00008894"/>
    </source>
</evidence>
<dbReference type="InterPro" id="IPR032675">
    <property type="entry name" value="LRR_dom_sf"/>
</dbReference>
<evidence type="ECO:0000259" key="3">
    <source>
        <dbReference type="Pfam" id="PF23247"/>
    </source>
</evidence>
<dbReference type="EMBL" id="OZ075138">
    <property type="protein sequence ID" value="CAL5010149.1"/>
    <property type="molecule type" value="Genomic_DNA"/>
</dbReference>
<dbReference type="PANTHER" id="PTHR33463:SF200">
    <property type="entry name" value="NB-ARC DOMAIN-CONTAINING PROTEIN"/>
    <property type="match status" value="1"/>
</dbReference>